<evidence type="ECO:0000313" key="12">
    <source>
        <dbReference type="Proteomes" id="UP000677054"/>
    </source>
</evidence>
<sequence>PASNDGCPVKKADFKEEAVKATQALQNLEFDSGKSTIRAEGQAKLDAAASIIKANTGKYMISGHTDNTGSAALNQKLSQARAQAVVKALESRGVESGRLLAKGFGSSKPIADNKTAEGKQQNRRVEVGALSDEEYQQNMVAPSTKPALYNVNMAKKKIQRFKENETFKHLFQPNREDILSGFSLKSKWNKAVFKNDFPIILELGCGKGEYTIEMAKKHPEYNFIGIDLKGARLWRGAKSVQEESLKNVAFIRTQIELIEYLFFEQEISEIWITFPDPQIKYRRAKHRLTHPFFLEKYKKILKTDGVIHLKTDSDFLYGYTHGIIQEKNYTVLLTSHNIYHPDAKNIPEYVTEIKTFYENKFLSK</sequence>
<dbReference type="CDD" id="cd02440">
    <property type="entry name" value="AdoMet_MTases"/>
    <property type="match status" value="1"/>
</dbReference>
<keyword evidence="8" id="KW-0472">Membrane</keyword>
<keyword evidence="5" id="KW-0808">Transferase</keyword>
<dbReference type="PRINTS" id="PR01023">
    <property type="entry name" value="NAFLGMOTY"/>
</dbReference>
<comment type="catalytic activity">
    <reaction evidence="1">
        <text>guanosine(46) in tRNA + S-adenosyl-L-methionine = N(7)-methylguanosine(46) in tRNA + S-adenosyl-L-homocysteine</text>
        <dbReference type="Rhea" id="RHEA:42708"/>
        <dbReference type="Rhea" id="RHEA-COMP:10188"/>
        <dbReference type="Rhea" id="RHEA-COMP:10189"/>
        <dbReference type="ChEBI" id="CHEBI:57856"/>
        <dbReference type="ChEBI" id="CHEBI:59789"/>
        <dbReference type="ChEBI" id="CHEBI:74269"/>
        <dbReference type="ChEBI" id="CHEBI:74480"/>
        <dbReference type="EC" id="2.1.1.33"/>
    </reaction>
</comment>
<feature type="non-terminal residue" evidence="11">
    <location>
        <position position="364"/>
    </location>
</feature>
<dbReference type="PROSITE" id="PS51123">
    <property type="entry name" value="OMPA_2"/>
    <property type="match status" value="1"/>
</dbReference>
<comment type="subcellular location">
    <subcellularLocation>
        <location evidence="2">Cell outer membrane</location>
    </subcellularLocation>
</comment>
<evidence type="ECO:0000256" key="6">
    <source>
        <dbReference type="ARBA" id="ARBA00022691"/>
    </source>
</evidence>
<evidence type="ECO:0000313" key="11">
    <source>
        <dbReference type="EMBL" id="CAD7254552.1"/>
    </source>
</evidence>
<dbReference type="InterPro" id="IPR050330">
    <property type="entry name" value="Bact_OuterMem_StrucFunc"/>
</dbReference>
<dbReference type="InterPro" id="IPR006690">
    <property type="entry name" value="OMPA-like_CS"/>
</dbReference>
<keyword evidence="7" id="KW-0819">tRNA processing</keyword>
<dbReference type="InterPro" id="IPR055361">
    <property type="entry name" value="tRNA_methyltr_TrmB_bact"/>
</dbReference>
<evidence type="ECO:0000256" key="9">
    <source>
        <dbReference type="ARBA" id="ARBA00023237"/>
    </source>
</evidence>
<dbReference type="GO" id="GO:0008176">
    <property type="term" value="F:tRNA (guanine(46)-N7)-methyltransferase activity"/>
    <property type="evidence" value="ECO:0007669"/>
    <property type="project" value="UniProtKB-EC"/>
</dbReference>
<evidence type="ECO:0000256" key="3">
    <source>
        <dbReference type="ARBA" id="ARBA00011977"/>
    </source>
</evidence>
<evidence type="ECO:0000256" key="1">
    <source>
        <dbReference type="ARBA" id="ARBA00000142"/>
    </source>
</evidence>
<dbReference type="InterPro" id="IPR036737">
    <property type="entry name" value="OmpA-like_sf"/>
</dbReference>
<dbReference type="Proteomes" id="UP000677054">
    <property type="component" value="Unassembled WGS sequence"/>
</dbReference>
<feature type="non-terminal residue" evidence="11">
    <location>
        <position position="1"/>
    </location>
</feature>
<keyword evidence="12" id="KW-1185">Reference proteome</keyword>
<proteinExistence type="inferred from homology"/>
<evidence type="ECO:0000256" key="2">
    <source>
        <dbReference type="ARBA" id="ARBA00004442"/>
    </source>
</evidence>
<dbReference type="NCBIfam" id="TIGR00091">
    <property type="entry name" value="tRNA (guanosine(46)-N7)-methyltransferase TrmB"/>
    <property type="match status" value="1"/>
</dbReference>
<feature type="domain" description="OmpA-like" evidence="10">
    <location>
        <begin position="17"/>
        <end position="133"/>
    </location>
</feature>
<protein>
    <recommendedName>
        <fullName evidence="3">tRNA (guanine(46)-N(7))-methyltransferase</fullName>
        <ecNumber evidence="3">2.1.1.33</ecNumber>
    </recommendedName>
</protein>
<dbReference type="Pfam" id="PF02390">
    <property type="entry name" value="Methyltransf_4"/>
    <property type="match status" value="1"/>
</dbReference>
<dbReference type="PROSITE" id="PS01068">
    <property type="entry name" value="OMPA_1"/>
    <property type="match status" value="1"/>
</dbReference>
<dbReference type="Pfam" id="PF00691">
    <property type="entry name" value="OmpA"/>
    <property type="match status" value="1"/>
</dbReference>
<dbReference type="EMBL" id="CAJPEV010010404">
    <property type="protein sequence ID" value="CAG0905987.1"/>
    <property type="molecule type" value="Genomic_DNA"/>
</dbReference>
<dbReference type="InterPro" id="IPR006665">
    <property type="entry name" value="OmpA-like"/>
</dbReference>
<dbReference type="AlphaFoldDB" id="A0A7R9AI37"/>
<evidence type="ECO:0000256" key="8">
    <source>
        <dbReference type="ARBA" id="ARBA00023136"/>
    </source>
</evidence>
<dbReference type="GO" id="GO:0016020">
    <property type="term" value="C:membrane"/>
    <property type="evidence" value="ECO:0007669"/>
    <property type="project" value="InterPro"/>
</dbReference>
<keyword evidence="6" id="KW-0949">S-adenosyl-L-methionine</keyword>
<dbReference type="PANTHER" id="PTHR30329">
    <property type="entry name" value="STATOR ELEMENT OF FLAGELLAR MOTOR COMPLEX"/>
    <property type="match status" value="1"/>
</dbReference>
<dbReference type="InterPro" id="IPR006664">
    <property type="entry name" value="OMP_bac"/>
</dbReference>
<dbReference type="NCBIfam" id="NF001080">
    <property type="entry name" value="PRK00121.2-2"/>
    <property type="match status" value="1"/>
</dbReference>
<keyword evidence="4" id="KW-0489">Methyltransferase</keyword>
<accession>A0A7R9AI37</accession>
<evidence type="ECO:0000256" key="7">
    <source>
        <dbReference type="ARBA" id="ARBA00022694"/>
    </source>
</evidence>
<dbReference type="PRINTS" id="PR01021">
    <property type="entry name" value="OMPADOMAIN"/>
</dbReference>
<dbReference type="PROSITE" id="PS51625">
    <property type="entry name" value="SAM_MT_TRMB"/>
    <property type="match status" value="1"/>
</dbReference>
<organism evidence="11">
    <name type="scientific">Darwinula stevensoni</name>
    <dbReference type="NCBI Taxonomy" id="69355"/>
    <lineage>
        <taxon>Eukaryota</taxon>
        <taxon>Metazoa</taxon>
        <taxon>Ecdysozoa</taxon>
        <taxon>Arthropoda</taxon>
        <taxon>Crustacea</taxon>
        <taxon>Oligostraca</taxon>
        <taxon>Ostracoda</taxon>
        <taxon>Podocopa</taxon>
        <taxon>Podocopida</taxon>
        <taxon>Darwinulocopina</taxon>
        <taxon>Darwinuloidea</taxon>
        <taxon>Darwinulidae</taxon>
        <taxon>Darwinula</taxon>
    </lineage>
</organism>
<dbReference type="EC" id="2.1.1.33" evidence="3"/>
<dbReference type="Gene3D" id="3.40.50.150">
    <property type="entry name" value="Vaccinia Virus protein VP39"/>
    <property type="match status" value="1"/>
</dbReference>
<keyword evidence="9" id="KW-0998">Cell outer membrane</keyword>
<dbReference type="PANTHER" id="PTHR30329:SF21">
    <property type="entry name" value="LIPOPROTEIN YIAD-RELATED"/>
    <property type="match status" value="1"/>
</dbReference>
<dbReference type="SUPFAM" id="SSF53335">
    <property type="entry name" value="S-adenosyl-L-methionine-dependent methyltransferases"/>
    <property type="match status" value="1"/>
</dbReference>
<dbReference type="InterPro" id="IPR029063">
    <property type="entry name" value="SAM-dependent_MTases_sf"/>
</dbReference>
<dbReference type="Gene3D" id="3.30.1330.60">
    <property type="entry name" value="OmpA-like domain"/>
    <property type="match status" value="1"/>
</dbReference>
<name>A0A7R9AI37_9CRUS</name>
<dbReference type="SUPFAM" id="SSF103088">
    <property type="entry name" value="OmpA-like"/>
    <property type="match status" value="1"/>
</dbReference>
<gene>
    <name evidence="11" type="ORF">DSTB1V02_LOCUS14298</name>
</gene>
<dbReference type="EMBL" id="LR909922">
    <property type="protein sequence ID" value="CAD7254552.1"/>
    <property type="molecule type" value="Genomic_DNA"/>
</dbReference>
<evidence type="ECO:0000256" key="5">
    <source>
        <dbReference type="ARBA" id="ARBA00022679"/>
    </source>
</evidence>
<dbReference type="OrthoDB" id="506498at2759"/>
<dbReference type="CDD" id="cd07185">
    <property type="entry name" value="OmpA_C-like"/>
    <property type="match status" value="1"/>
</dbReference>
<evidence type="ECO:0000259" key="10">
    <source>
        <dbReference type="PROSITE" id="PS51123"/>
    </source>
</evidence>
<dbReference type="HAMAP" id="MF_01057">
    <property type="entry name" value="tRNA_methyltr_TrmB"/>
    <property type="match status" value="1"/>
</dbReference>
<reference evidence="11" key="1">
    <citation type="submission" date="2020-11" db="EMBL/GenBank/DDBJ databases">
        <authorList>
            <person name="Tran Van P."/>
        </authorList>
    </citation>
    <scope>NUCLEOTIDE SEQUENCE</scope>
</reference>
<evidence type="ECO:0000256" key="4">
    <source>
        <dbReference type="ARBA" id="ARBA00022603"/>
    </source>
</evidence>
<dbReference type="InterPro" id="IPR003358">
    <property type="entry name" value="tRNA_(Gua-N-7)_MeTrfase_Trmb"/>
</dbReference>